<dbReference type="InterPro" id="IPR002698">
    <property type="entry name" value="FTHF_cligase"/>
</dbReference>
<evidence type="ECO:0000256" key="1">
    <source>
        <dbReference type="ARBA" id="ARBA00036539"/>
    </source>
</evidence>
<sequence>MDPSLRTQQDEAIQKTVLEAPWFKSCKGLCAYISCKSLNEVDTSKILSEILQHPAPVDAQGNDREDVLQADEPIDLFILPGLAFDRCGRRLGRGGG</sequence>
<dbReference type="GO" id="GO:0030272">
    <property type="term" value="F:5-formyltetrahydrofolate cyclo-ligase activity"/>
    <property type="evidence" value="ECO:0007669"/>
    <property type="project" value="UniProtKB-EC"/>
</dbReference>
<dbReference type="GO" id="GO:0035999">
    <property type="term" value="P:tetrahydrofolate interconversion"/>
    <property type="evidence" value="ECO:0007669"/>
    <property type="project" value="TreeGrafter"/>
</dbReference>
<keyword evidence="3" id="KW-0808">Transferase</keyword>
<dbReference type="PANTHER" id="PTHR23407">
    <property type="entry name" value="ATPASE INHIBITOR/5-FORMYLTETRAHYDROFOLATE CYCLO-LIGASE"/>
    <property type="match status" value="1"/>
</dbReference>
<protein>
    <recommendedName>
        <fullName evidence="2">5-formyltetrahydrofolate cyclo-ligase</fullName>
        <ecNumber evidence="2">6.3.3.2</ecNumber>
    </recommendedName>
</protein>
<evidence type="ECO:0000313" key="3">
    <source>
        <dbReference type="EMBL" id="KAG7530842.1"/>
    </source>
</evidence>
<dbReference type="OrthoDB" id="2015992at2759"/>
<dbReference type="Pfam" id="PF01812">
    <property type="entry name" value="5-FTHF_cyc-lig"/>
    <property type="match status" value="1"/>
</dbReference>
<proteinExistence type="predicted"/>
<evidence type="ECO:0000256" key="2">
    <source>
        <dbReference type="ARBA" id="ARBA00038966"/>
    </source>
</evidence>
<dbReference type="GO" id="GO:0005739">
    <property type="term" value="C:mitochondrion"/>
    <property type="evidence" value="ECO:0007669"/>
    <property type="project" value="TreeGrafter"/>
</dbReference>
<dbReference type="PANTHER" id="PTHR23407:SF1">
    <property type="entry name" value="5-FORMYLTETRAHYDROFOLATE CYCLO-LIGASE"/>
    <property type="match status" value="1"/>
</dbReference>
<dbReference type="GO" id="GO:0009396">
    <property type="term" value="P:folic acid-containing compound biosynthetic process"/>
    <property type="evidence" value="ECO:0007669"/>
    <property type="project" value="TreeGrafter"/>
</dbReference>
<dbReference type="GO" id="GO:0016740">
    <property type="term" value="F:transferase activity"/>
    <property type="evidence" value="ECO:0007669"/>
    <property type="project" value="UniProtKB-KW"/>
</dbReference>
<accession>A0A8T1XHA5</accession>
<dbReference type="EMBL" id="JAEFBJ010000073">
    <property type="protein sequence ID" value="KAG7530842.1"/>
    <property type="molecule type" value="Genomic_DNA"/>
</dbReference>
<reference evidence="3 4" key="1">
    <citation type="submission" date="2020-12" db="EMBL/GenBank/DDBJ databases">
        <title>Concerted genomic and epigenomic changes stabilize Arabidopsis allopolyploids.</title>
        <authorList>
            <person name="Chen Z."/>
        </authorList>
    </citation>
    <scope>NUCLEOTIDE SEQUENCE [LARGE SCALE GENOMIC DNA]</scope>
    <source>
        <strain evidence="3">As9502</strain>
        <tissue evidence="3">Leaf</tissue>
    </source>
</reference>
<organism evidence="3 4">
    <name type="scientific">Arabidopsis suecica</name>
    <name type="common">Swedish thale-cress</name>
    <name type="synonym">Cardaminopsis suecica</name>
    <dbReference type="NCBI Taxonomy" id="45249"/>
    <lineage>
        <taxon>Eukaryota</taxon>
        <taxon>Viridiplantae</taxon>
        <taxon>Streptophyta</taxon>
        <taxon>Embryophyta</taxon>
        <taxon>Tracheophyta</taxon>
        <taxon>Spermatophyta</taxon>
        <taxon>Magnoliopsida</taxon>
        <taxon>eudicotyledons</taxon>
        <taxon>Gunneridae</taxon>
        <taxon>Pentapetalae</taxon>
        <taxon>rosids</taxon>
        <taxon>malvids</taxon>
        <taxon>Brassicales</taxon>
        <taxon>Brassicaceae</taxon>
        <taxon>Camelineae</taxon>
        <taxon>Arabidopsis</taxon>
    </lineage>
</organism>
<gene>
    <name evidence="3" type="ORF">ISN44_Un73g000030</name>
</gene>
<dbReference type="Proteomes" id="UP000694251">
    <property type="component" value="Unassembled WGS sequence"/>
</dbReference>
<dbReference type="EC" id="6.3.3.2" evidence="2"/>
<comment type="catalytic activity">
    <reaction evidence="1">
        <text>(6S)-5-formyl-5,6,7,8-tetrahydrofolate + ATP = (6R)-5,10-methenyltetrahydrofolate + ADP + phosphate</text>
        <dbReference type="Rhea" id="RHEA:10488"/>
        <dbReference type="ChEBI" id="CHEBI:30616"/>
        <dbReference type="ChEBI" id="CHEBI:43474"/>
        <dbReference type="ChEBI" id="CHEBI:57455"/>
        <dbReference type="ChEBI" id="CHEBI:57457"/>
        <dbReference type="ChEBI" id="CHEBI:456216"/>
        <dbReference type="EC" id="6.3.3.2"/>
    </reaction>
</comment>
<evidence type="ECO:0000313" key="4">
    <source>
        <dbReference type="Proteomes" id="UP000694251"/>
    </source>
</evidence>
<comment type="caution">
    <text evidence="3">The sequence shown here is derived from an EMBL/GenBank/DDBJ whole genome shotgun (WGS) entry which is preliminary data.</text>
</comment>
<dbReference type="AlphaFoldDB" id="A0A8T1XHA5"/>
<keyword evidence="4" id="KW-1185">Reference proteome</keyword>
<name>A0A8T1XHA5_ARASU</name>